<organism evidence="9 10">
    <name type="scientific">Caldicellulosiruptor changbaiensis</name>
    <dbReference type="NCBI Taxonomy" id="1222016"/>
    <lineage>
        <taxon>Bacteria</taxon>
        <taxon>Bacillati</taxon>
        <taxon>Bacillota</taxon>
        <taxon>Bacillota incertae sedis</taxon>
        <taxon>Caldicellulosiruptorales</taxon>
        <taxon>Caldicellulosiruptoraceae</taxon>
        <taxon>Caldicellulosiruptor</taxon>
    </lineage>
</organism>
<evidence type="ECO:0000256" key="6">
    <source>
        <dbReference type="ARBA" id="ARBA00022989"/>
    </source>
</evidence>
<feature type="transmembrane region" description="Helical" evidence="8">
    <location>
        <begin position="275"/>
        <end position="294"/>
    </location>
</feature>
<evidence type="ECO:0000256" key="8">
    <source>
        <dbReference type="SAM" id="Phobius"/>
    </source>
</evidence>
<feature type="transmembrane region" description="Helical" evidence="8">
    <location>
        <begin position="115"/>
        <end position="133"/>
    </location>
</feature>
<keyword evidence="4" id="KW-0309">Germination</keyword>
<evidence type="ECO:0000256" key="4">
    <source>
        <dbReference type="ARBA" id="ARBA00022544"/>
    </source>
</evidence>
<evidence type="ECO:0000256" key="5">
    <source>
        <dbReference type="ARBA" id="ARBA00022692"/>
    </source>
</evidence>
<feature type="transmembrane region" description="Helical" evidence="8">
    <location>
        <begin position="145"/>
        <end position="162"/>
    </location>
</feature>
<feature type="transmembrane region" description="Helical" evidence="8">
    <location>
        <begin position="306"/>
        <end position="325"/>
    </location>
</feature>
<protein>
    <submittedName>
        <fullName evidence="9">Spore gernimation protein</fullName>
    </submittedName>
</protein>
<dbReference type="PANTHER" id="PTHR34975">
    <property type="entry name" value="SPORE GERMINATION PROTEIN A2"/>
    <property type="match status" value="1"/>
</dbReference>
<evidence type="ECO:0000313" key="10">
    <source>
        <dbReference type="Proteomes" id="UP000282930"/>
    </source>
</evidence>
<dbReference type="GO" id="GO:0009847">
    <property type="term" value="P:spore germination"/>
    <property type="evidence" value="ECO:0007669"/>
    <property type="project" value="InterPro"/>
</dbReference>
<feature type="transmembrane region" description="Helical" evidence="8">
    <location>
        <begin position="12"/>
        <end position="33"/>
    </location>
</feature>
<accession>A0A3T0D9I5</accession>
<feature type="transmembrane region" description="Helical" evidence="8">
    <location>
        <begin position="337"/>
        <end position="358"/>
    </location>
</feature>
<feature type="transmembrane region" description="Helical" evidence="8">
    <location>
        <begin position="182"/>
        <end position="201"/>
    </location>
</feature>
<dbReference type="Pfam" id="PF03845">
    <property type="entry name" value="Spore_permease"/>
    <property type="match status" value="1"/>
</dbReference>
<sequence>MSNSRITYNQFLCLFFVNRIVMVLTFLPIFNAPPKNQDVWLSVVFMYPFSILSSLPLIYLCNMFSNHTFTNILNIVFGKLGSIIAIFYLWFFFHITAIQIGQFVEFMATAVIPETSILFLIIAMLIVSSYAVYKGLETLARFSQITTFITIFSLGIIMVISIKFVDFSALKPVFEKDISQPIIGGIYLCSLSSEIITIGMINPYIIKPRKNSPKDMIKTIAWAFLLVDIFYLAITALVLSLFGYKQSSNLSFPFYSAIKVLSVADFLERFESIHMAIWIMSIFLKISYFLYILNIAVEEMRKSGDYFVYTIPFASILIPFTFYIIPNFLELDKFMSYRYFTIYSYSFILIIPLITLIGTKIKLRLEKR</sequence>
<evidence type="ECO:0000256" key="3">
    <source>
        <dbReference type="ARBA" id="ARBA00022448"/>
    </source>
</evidence>
<evidence type="ECO:0000256" key="1">
    <source>
        <dbReference type="ARBA" id="ARBA00004141"/>
    </source>
</evidence>
<comment type="similarity">
    <text evidence="2">Belongs to the amino acid-polyamine-organocation (APC) superfamily. Spore germination protein (SGP) (TC 2.A.3.9) family.</text>
</comment>
<dbReference type="NCBIfam" id="TIGR00912">
    <property type="entry name" value="2A0309"/>
    <property type="match status" value="1"/>
</dbReference>
<evidence type="ECO:0000313" key="9">
    <source>
        <dbReference type="EMBL" id="AZT91589.1"/>
    </source>
</evidence>
<keyword evidence="7 8" id="KW-0472">Membrane</keyword>
<feature type="transmembrane region" description="Helical" evidence="8">
    <location>
        <begin position="222"/>
        <end position="244"/>
    </location>
</feature>
<dbReference type="RefSeq" id="WP_127352888.1">
    <property type="nucleotide sequence ID" value="NZ_CP034791.1"/>
</dbReference>
<comment type="subcellular location">
    <subcellularLocation>
        <location evidence="1">Membrane</location>
        <topology evidence="1">Multi-pass membrane protein</topology>
    </subcellularLocation>
</comment>
<feature type="transmembrane region" description="Helical" evidence="8">
    <location>
        <begin position="72"/>
        <end position="95"/>
    </location>
</feature>
<gene>
    <name evidence="9" type="ORF">ELD05_13885</name>
</gene>
<dbReference type="Proteomes" id="UP000282930">
    <property type="component" value="Chromosome"/>
</dbReference>
<dbReference type="PANTHER" id="PTHR34975:SF2">
    <property type="entry name" value="SPORE GERMINATION PROTEIN A2"/>
    <property type="match status" value="1"/>
</dbReference>
<keyword evidence="10" id="KW-1185">Reference proteome</keyword>
<evidence type="ECO:0000256" key="7">
    <source>
        <dbReference type="ARBA" id="ARBA00023136"/>
    </source>
</evidence>
<reference evidence="9 10" key="1">
    <citation type="submission" date="2018-12" db="EMBL/GenBank/DDBJ databases">
        <title>Genome sequence from the cellulolytic species, Caldicellulosiruptor changbaiensis.</title>
        <authorList>
            <person name="Blumer-Schuette S.E."/>
            <person name="Mendoza C."/>
        </authorList>
    </citation>
    <scope>NUCLEOTIDE SEQUENCE [LARGE SCALE GENOMIC DNA]</scope>
    <source>
        <strain evidence="9 10">CBS-Z</strain>
    </source>
</reference>
<dbReference type="GO" id="GO:0016020">
    <property type="term" value="C:membrane"/>
    <property type="evidence" value="ECO:0007669"/>
    <property type="project" value="UniProtKB-SubCell"/>
</dbReference>
<feature type="transmembrane region" description="Helical" evidence="8">
    <location>
        <begin position="39"/>
        <end position="60"/>
    </location>
</feature>
<dbReference type="EMBL" id="CP034791">
    <property type="protein sequence ID" value="AZT91589.1"/>
    <property type="molecule type" value="Genomic_DNA"/>
</dbReference>
<name>A0A3T0D9I5_9FIRM</name>
<dbReference type="KEGG" id="ccha:ELD05_13885"/>
<dbReference type="AlphaFoldDB" id="A0A3T0D9I5"/>
<evidence type="ECO:0000256" key="2">
    <source>
        <dbReference type="ARBA" id="ARBA00007998"/>
    </source>
</evidence>
<proteinExistence type="inferred from homology"/>
<keyword evidence="3" id="KW-0813">Transport</keyword>
<keyword evidence="5 8" id="KW-0812">Transmembrane</keyword>
<dbReference type="Gene3D" id="1.20.1740.10">
    <property type="entry name" value="Amino acid/polyamine transporter I"/>
    <property type="match status" value="1"/>
</dbReference>
<keyword evidence="6 8" id="KW-1133">Transmembrane helix</keyword>
<dbReference type="InterPro" id="IPR004761">
    <property type="entry name" value="Spore_GerAB"/>
</dbReference>